<gene>
    <name evidence="3" type="ORF">GCM10010968_12790</name>
</gene>
<feature type="transmembrane region" description="Helical" evidence="2">
    <location>
        <begin position="230"/>
        <end position="248"/>
    </location>
</feature>
<dbReference type="InterPro" id="IPR016833">
    <property type="entry name" value="Put_Na-Bile_cotransptr"/>
</dbReference>
<evidence type="ECO:0000313" key="3">
    <source>
        <dbReference type="EMBL" id="GGN82719.1"/>
    </source>
</evidence>
<keyword evidence="2" id="KW-1133">Transmembrane helix</keyword>
<protein>
    <submittedName>
        <fullName evidence="3">Arsenic resistance protein</fullName>
    </submittedName>
</protein>
<dbReference type="InterPro" id="IPR004706">
    <property type="entry name" value="Arsenical-R_Acr3"/>
</dbReference>
<evidence type="ECO:0000313" key="4">
    <source>
        <dbReference type="Proteomes" id="UP000626982"/>
    </source>
</evidence>
<keyword evidence="4" id="KW-1185">Reference proteome</keyword>
<feature type="transmembrane region" description="Helical" evidence="2">
    <location>
        <begin position="96"/>
        <end position="114"/>
    </location>
</feature>
<feature type="transmembrane region" description="Helical" evidence="2">
    <location>
        <begin position="260"/>
        <end position="280"/>
    </location>
</feature>
<sequence length="330" mass="33285">MTAWWERHQAVVLLLGAALGAAVGLLAPAAAPALEAATTPVLVLLLCATFLGVPLGGLPRALRDGRFLLAVLGLSFLVAPLVVLVLTRLVADDEGLLVGVALVLLAPCVDYVVAFTRLAGGNAVRLLAATPVLMVLQVLFLPLLLSLVGGSAAAAIDPAPFLQALGLLVLLPLAFAGAVQLAAHATPLVAGVPRAAERLLVPLTALTIAVVVGAQLPAVGAEAASLVRLVPLYVVFAAVMVAAGLLLSRSLALGPRRARAVALSGATRNSLVVLPLALALPPTLGLAPLAVVTQTVVELVVLVVLVRLLPRLAPLRSARSDGDVVGGDAA</sequence>
<feature type="transmembrane region" description="Helical" evidence="2">
    <location>
        <begin position="199"/>
        <end position="218"/>
    </location>
</feature>
<feature type="transmembrane region" description="Helical" evidence="2">
    <location>
        <begin position="126"/>
        <end position="149"/>
    </location>
</feature>
<feature type="transmembrane region" description="Helical" evidence="2">
    <location>
        <begin position="36"/>
        <end position="55"/>
    </location>
</feature>
<accession>A0ABQ2KIH5</accession>
<dbReference type="Gene3D" id="1.20.1530.20">
    <property type="match status" value="1"/>
</dbReference>
<organism evidence="3 4">
    <name type="scientific">Agrococcus terreus</name>
    <dbReference type="NCBI Taxonomy" id="574649"/>
    <lineage>
        <taxon>Bacteria</taxon>
        <taxon>Bacillati</taxon>
        <taxon>Actinomycetota</taxon>
        <taxon>Actinomycetes</taxon>
        <taxon>Micrococcales</taxon>
        <taxon>Microbacteriaceae</taxon>
        <taxon>Agrococcus</taxon>
    </lineage>
</organism>
<keyword evidence="2" id="KW-0812">Transmembrane</keyword>
<feature type="transmembrane region" description="Helical" evidence="2">
    <location>
        <begin position="67"/>
        <end position="90"/>
    </location>
</feature>
<evidence type="ECO:0000256" key="2">
    <source>
        <dbReference type="SAM" id="Phobius"/>
    </source>
</evidence>
<evidence type="ECO:0000256" key="1">
    <source>
        <dbReference type="ARBA" id="ARBA00022448"/>
    </source>
</evidence>
<dbReference type="Proteomes" id="UP000626982">
    <property type="component" value="Unassembled WGS sequence"/>
</dbReference>
<dbReference type="PANTHER" id="PTHR43057">
    <property type="entry name" value="ARSENITE EFFLUX TRANSPORTER"/>
    <property type="match status" value="1"/>
</dbReference>
<name>A0ABQ2KIH5_9MICO</name>
<keyword evidence="1" id="KW-0813">Transport</keyword>
<comment type="caution">
    <text evidence="3">The sequence shown here is derived from an EMBL/GenBank/DDBJ whole genome shotgun (WGS) entry which is preliminary data.</text>
</comment>
<proteinExistence type="predicted"/>
<dbReference type="RefSeq" id="WP_188717209.1">
    <property type="nucleotide sequence ID" value="NZ_BAABBD010000002.1"/>
</dbReference>
<keyword evidence="2" id="KW-0472">Membrane</keyword>
<dbReference type="InterPro" id="IPR038770">
    <property type="entry name" value="Na+/solute_symporter_sf"/>
</dbReference>
<feature type="transmembrane region" description="Helical" evidence="2">
    <location>
        <begin position="161"/>
        <end position="179"/>
    </location>
</feature>
<dbReference type="Pfam" id="PF13593">
    <property type="entry name" value="SBF_like"/>
    <property type="match status" value="1"/>
</dbReference>
<feature type="transmembrane region" description="Helical" evidence="2">
    <location>
        <begin position="286"/>
        <end position="309"/>
    </location>
</feature>
<dbReference type="EMBL" id="BMLM01000001">
    <property type="protein sequence ID" value="GGN82719.1"/>
    <property type="molecule type" value="Genomic_DNA"/>
</dbReference>
<dbReference type="PANTHER" id="PTHR43057:SF1">
    <property type="entry name" value="ARSENICAL-RESISTANCE PROTEIN 3"/>
    <property type="match status" value="1"/>
</dbReference>
<reference evidence="4" key="1">
    <citation type="journal article" date="2019" name="Int. J. Syst. Evol. Microbiol.">
        <title>The Global Catalogue of Microorganisms (GCM) 10K type strain sequencing project: providing services to taxonomists for standard genome sequencing and annotation.</title>
        <authorList>
            <consortium name="The Broad Institute Genomics Platform"/>
            <consortium name="The Broad Institute Genome Sequencing Center for Infectious Disease"/>
            <person name="Wu L."/>
            <person name="Ma J."/>
        </authorList>
    </citation>
    <scope>NUCLEOTIDE SEQUENCE [LARGE SCALE GENOMIC DNA]</scope>
    <source>
        <strain evidence="4">CGMCC 1.6960</strain>
    </source>
</reference>